<dbReference type="AlphaFoldDB" id="G3B4J1"/>
<dbReference type="GeneID" id="18247154"/>
<evidence type="ECO:0000256" key="2">
    <source>
        <dbReference type="ARBA" id="ARBA00008937"/>
    </source>
</evidence>
<dbReference type="OrthoDB" id="10268011at2759"/>
<dbReference type="InterPro" id="IPR028061">
    <property type="entry name" value="Fis1_TPR_C"/>
</dbReference>
<evidence type="ECO:0000313" key="12">
    <source>
        <dbReference type="EMBL" id="EGV63843.1"/>
    </source>
</evidence>
<evidence type="ECO:0000256" key="6">
    <source>
        <dbReference type="ARBA" id="ARBA00022989"/>
    </source>
</evidence>
<sequence>MSNLLYPALKDFEHTIPIERLNVLRNQVESENPDPSAGSLFNYAWGLIKTKGHKYNQEGVEILKELYRKEPDIRKDCLYYLSMGSLKLGDYTSARQYIEELLKIEPDNSQGQAMKNVIEDKITKEGLIGLGIAGGILAVGVGIIGALIRRKR</sequence>
<accession>G3B4J1</accession>
<dbReference type="Proteomes" id="UP000000707">
    <property type="component" value="Unassembled WGS sequence"/>
</dbReference>
<feature type="transmembrane region" description="Helical" evidence="11">
    <location>
        <begin position="127"/>
        <end position="148"/>
    </location>
</feature>
<dbReference type="GO" id="GO:0005741">
    <property type="term" value="C:mitochondrial outer membrane"/>
    <property type="evidence" value="ECO:0007669"/>
    <property type="project" value="UniProtKB-SubCell"/>
</dbReference>
<dbReference type="InterPro" id="IPR016543">
    <property type="entry name" value="Fis1"/>
</dbReference>
<evidence type="ECO:0000256" key="10">
    <source>
        <dbReference type="PROSITE-ProRule" id="PRU00339"/>
    </source>
</evidence>
<comment type="similarity">
    <text evidence="2 9">Belongs to the FIS1 family.</text>
</comment>
<dbReference type="InterPro" id="IPR011990">
    <property type="entry name" value="TPR-like_helical_dom_sf"/>
</dbReference>
<dbReference type="InterPro" id="IPR019734">
    <property type="entry name" value="TPR_rpt"/>
</dbReference>
<dbReference type="KEGG" id="cten:18247154"/>
<name>G3B4J1_CANTC</name>
<keyword evidence="8 9" id="KW-0472">Membrane</keyword>
<dbReference type="Pfam" id="PF14852">
    <property type="entry name" value="Fis1_TPR_N"/>
    <property type="match status" value="1"/>
</dbReference>
<reference evidence="12 13" key="1">
    <citation type="journal article" date="2011" name="Proc. Natl. Acad. Sci. U.S.A.">
        <title>Comparative genomics of xylose-fermenting fungi for enhanced biofuel production.</title>
        <authorList>
            <person name="Wohlbach D.J."/>
            <person name="Kuo A."/>
            <person name="Sato T.K."/>
            <person name="Potts K.M."/>
            <person name="Salamov A.A."/>
            <person name="LaButti K.M."/>
            <person name="Sun H."/>
            <person name="Clum A."/>
            <person name="Pangilinan J.L."/>
            <person name="Lindquist E.A."/>
            <person name="Lucas S."/>
            <person name="Lapidus A."/>
            <person name="Jin M."/>
            <person name="Gunawan C."/>
            <person name="Balan V."/>
            <person name="Dale B.E."/>
            <person name="Jeffries T.W."/>
            <person name="Zinkel R."/>
            <person name="Barry K.W."/>
            <person name="Grigoriev I.V."/>
            <person name="Gasch A.P."/>
        </authorList>
    </citation>
    <scope>NUCLEOTIDE SEQUENCE [LARGE SCALE GENOMIC DNA]</scope>
    <source>
        <strain evidence="13">ATCC 10573 / BCRC 21748 / CBS 615 / JCM 9827 / NBRC 10315 / NRRL Y-1498 / VKM Y-70</strain>
    </source>
</reference>
<dbReference type="Pfam" id="PF14853">
    <property type="entry name" value="Fis1_TPR_C"/>
    <property type="match status" value="1"/>
</dbReference>
<evidence type="ECO:0000313" key="13">
    <source>
        <dbReference type="Proteomes" id="UP000000707"/>
    </source>
</evidence>
<dbReference type="InterPro" id="IPR028058">
    <property type="entry name" value="Fis1_TPR_N"/>
</dbReference>
<dbReference type="PANTHER" id="PTHR13247:SF0">
    <property type="entry name" value="MITOCHONDRIAL FISSION 1 PROTEIN"/>
    <property type="match status" value="1"/>
</dbReference>
<keyword evidence="5 9" id="KW-1000">Mitochondrion outer membrane</keyword>
<keyword evidence="6 11" id="KW-1133">Transmembrane helix</keyword>
<evidence type="ECO:0000256" key="1">
    <source>
        <dbReference type="ARBA" id="ARBA00004572"/>
    </source>
</evidence>
<evidence type="ECO:0000256" key="11">
    <source>
        <dbReference type="SAM" id="Phobius"/>
    </source>
</evidence>
<dbReference type="HOGENOM" id="CLU_104368_2_0_1"/>
<keyword evidence="4 11" id="KW-0812">Transmembrane</keyword>
<organism evidence="13">
    <name type="scientific">Candida tenuis (strain ATCC 10573 / BCRC 21748 / CBS 615 / JCM 9827 / NBRC 10315 / NRRL Y-1498 / VKM Y-70)</name>
    <name type="common">Yeast</name>
    <name type="synonym">Yamadazyma tenuis</name>
    <dbReference type="NCBI Taxonomy" id="590646"/>
    <lineage>
        <taxon>Eukaryota</taxon>
        <taxon>Fungi</taxon>
        <taxon>Dikarya</taxon>
        <taxon>Ascomycota</taxon>
        <taxon>Saccharomycotina</taxon>
        <taxon>Pichiomycetes</taxon>
        <taxon>Debaryomycetaceae</taxon>
        <taxon>Yamadazyma</taxon>
    </lineage>
</organism>
<evidence type="ECO:0000256" key="8">
    <source>
        <dbReference type="ARBA" id="ARBA00023136"/>
    </source>
</evidence>
<evidence type="ECO:0000256" key="7">
    <source>
        <dbReference type="ARBA" id="ARBA00023128"/>
    </source>
</evidence>
<dbReference type="PANTHER" id="PTHR13247">
    <property type="entry name" value="TETRATRICOPEPTIDE REPEAT PROTEIN 11 TPR REPEAT PROTEIN 11"/>
    <property type="match status" value="1"/>
</dbReference>
<comment type="domain">
    <text evidence="9">The C-terminus is required for mitochondrial localization, while the N-terminus is necessary for mitochondrial fission.</text>
</comment>
<dbReference type="Gene3D" id="1.25.40.10">
    <property type="entry name" value="Tetratricopeptide repeat domain"/>
    <property type="match status" value="1"/>
</dbReference>
<keyword evidence="7 9" id="KW-0496">Mitochondrion</keyword>
<evidence type="ECO:0000256" key="9">
    <source>
        <dbReference type="PIRNR" id="PIRNR008835"/>
    </source>
</evidence>
<evidence type="ECO:0000256" key="3">
    <source>
        <dbReference type="ARBA" id="ARBA00014314"/>
    </source>
</evidence>
<dbReference type="GO" id="GO:0016559">
    <property type="term" value="P:peroxisome fission"/>
    <property type="evidence" value="ECO:0007669"/>
    <property type="project" value="TreeGrafter"/>
</dbReference>
<dbReference type="PROSITE" id="PS50005">
    <property type="entry name" value="TPR"/>
    <property type="match status" value="1"/>
</dbReference>
<protein>
    <recommendedName>
        <fullName evidence="3 9">Mitochondrial fission 1 protein</fullName>
    </recommendedName>
</protein>
<keyword evidence="13" id="KW-1185">Reference proteome</keyword>
<dbReference type="EMBL" id="GL996521">
    <property type="protein sequence ID" value="EGV63843.1"/>
    <property type="molecule type" value="Genomic_DNA"/>
</dbReference>
<gene>
    <name evidence="12" type="ORF">CANTEDRAFT_113871</name>
</gene>
<dbReference type="GO" id="GO:0000422">
    <property type="term" value="P:autophagy of mitochondrion"/>
    <property type="evidence" value="ECO:0007669"/>
    <property type="project" value="TreeGrafter"/>
</dbReference>
<evidence type="ECO:0000256" key="5">
    <source>
        <dbReference type="ARBA" id="ARBA00022787"/>
    </source>
</evidence>
<proteinExistence type="inferred from homology"/>
<dbReference type="PIRSF" id="PIRSF008835">
    <property type="entry name" value="TPR_repeat_11_Fis1"/>
    <property type="match status" value="1"/>
</dbReference>
<comment type="function">
    <text evidence="9">Has a role in mitochondrial fission.</text>
</comment>
<feature type="repeat" description="TPR" evidence="10">
    <location>
        <begin position="75"/>
        <end position="108"/>
    </location>
</feature>
<keyword evidence="10" id="KW-0802">TPR repeat</keyword>
<evidence type="ECO:0000256" key="4">
    <source>
        <dbReference type="ARBA" id="ARBA00022692"/>
    </source>
</evidence>
<dbReference type="CDD" id="cd12212">
    <property type="entry name" value="Fis1"/>
    <property type="match status" value="1"/>
</dbReference>
<dbReference type="SUPFAM" id="SSF48452">
    <property type="entry name" value="TPR-like"/>
    <property type="match status" value="1"/>
</dbReference>
<dbReference type="STRING" id="590646.G3B4J1"/>
<dbReference type="GO" id="GO:0005778">
    <property type="term" value="C:peroxisomal membrane"/>
    <property type="evidence" value="ECO:0007669"/>
    <property type="project" value="TreeGrafter"/>
</dbReference>
<dbReference type="eggNOG" id="KOG3364">
    <property type="taxonomic scope" value="Eukaryota"/>
</dbReference>
<dbReference type="GO" id="GO:0000266">
    <property type="term" value="P:mitochondrial fission"/>
    <property type="evidence" value="ECO:0007669"/>
    <property type="project" value="UniProtKB-UniRule"/>
</dbReference>
<dbReference type="InterPro" id="IPR033745">
    <property type="entry name" value="Fis1_cytosol"/>
</dbReference>
<comment type="subcellular location">
    <subcellularLocation>
        <location evidence="1">Mitochondrion outer membrane</location>
        <topology evidence="1">Single-pass membrane protein</topology>
    </subcellularLocation>
</comment>